<feature type="transmembrane region" description="Helical" evidence="2">
    <location>
        <begin position="219"/>
        <end position="237"/>
    </location>
</feature>
<dbReference type="Gene3D" id="3.30.70.270">
    <property type="match status" value="1"/>
</dbReference>
<dbReference type="EMBL" id="QSKW01000014">
    <property type="protein sequence ID" value="RHE97073.1"/>
    <property type="molecule type" value="Genomic_DNA"/>
</dbReference>
<gene>
    <name evidence="4" type="ORF">DW707_09755</name>
</gene>
<dbReference type="SMART" id="SM00267">
    <property type="entry name" value="GGDEF"/>
    <property type="match status" value="1"/>
</dbReference>
<dbReference type="PANTHER" id="PTHR45138:SF9">
    <property type="entry name" value="DIGUANYLATE CYCLASE DGCM-RELATED"/>
    <property type="match status" value="1"/>
</dbReference>
<keyword evidence="2" id="KW-0812">Transmembrane</keyword>
<dbReference type="AlphaFoldDB" id="A0A3R6FM00"/>
<keyword evidence="2" id="KW-0472">Membrane</keyword>
<dbReference type="GO" id="GO:0052621">
    <property type="term" value="F:diguanylate cyclase activity"/>
    <property type="evidence" value="ECO:0007669"/>
    <property type="project" value="TreeGrafter"/>
</dbReference>
<dbReference type="SUPFAM" id="SSF55073">
    <property type="entry name" value="Nucleotide cyclase"/>
    <property type="match status" value="1"/>
</dbReference>
<dbReference type="Pfam" id="PF00990">
    <property type="entry name" value="GGDEF"/>
    <property type="match status" value="1"/>
</dbReference>
<sequence>MKVKEILGRVFYIIAAVCVFLHVVILSLSFFDNNQQEKYCRSVIPDREYQTDEDNRRFVFSAQEIKDGENCLRFYTAHMEVSVYADDTLIYHVGQQAMPKVSPGVVWNYVEIPSGAEQIQVMIRAVYPEVRQKQIDFSIGEYSQMYSGMLCQSMPVSFICLLEILLGFAMVLWWLIARTRMQMKQTMLHFGIFSFMTGIWALNQTDAALLILFPVRVESVFVSAIALILMVPFFMWFTKGFFDIEDKWGSDIICTLAYLDLAVQLILQLTGICGFRQMYTVTHVLLGIALLYTIVMLISEYRKTKVQRHLRYVVIGGFILLGTLAADLLHFYYGSFQTSIYGMYGVFIYIIIFAVEVCRQVAEQVDAGRKLQIYEELATKDMMTKLYNRNAYDEWIKVNRRPEKAKIVVFDLNNLKQCNDTMGHAAGDTYIQNAAQIILHVFGNCGNCYRIGGDEFCVVIQGNDHSDMEDLFRHMRQEQDEFNAKNAIPQIQIAYGYAEFDPETDRDIEDTRSRADDKMYQKKREIKEGLKKK</sequence>
<reference evidence="4 5" key="1">
    <citation type="submission" date="2018-08" db="EMBL/GenBank/DDBJ databases">
        <title>A genome reference for cultivated species of the human gut microbiota.</title>
        <authorList>
            <person name="Zou Y."/>
            <person name="Xue W."/>
            <person name="Luo G."/>
        </authorList>
    </citation>
    <scope>NUCLEOTIDE SEQUENCE [LARGE SCALE GENOMIC DNA]</scope>
    <source>
        <strain evidence="4 5">AM27-11</strain>
    </source>
</reference>
<feature type="transmembrane region" description="Helical" evidence="2">
    <location>
        <begin position="12"/>
        <end position="31"/>
    </location>
</feature>
<protein>
    <submittedName>
        <fullName evidence="4">Diguanylate cyclase</fullName>
    </submittedName>
</protein>
<evidence type="ECO:0000313" key="5">
    <source>
        <dbReference type="Proteomes" id="UP000286271"/>
    </source>
</evidence>
<dbReference type="NCBIfam" id="TIGR00254">
    <property type="entry name" value="GGDEF"/>
    <property type="match status" value="1"/>
</dbReference>
<keyword evidence="2" id="KW-1133">Transmembrane helix</keyword>
<feature type="compositionally biased region" description="Basic and acidic residues" evidence="1">
    <location>
        <begin position="503"/>
        <end position="533"/>
    </location>
</feature>
<evidence type="ECO:0000313" key="4">
    <source>
        <dbReference type="EMBL" id="RHE97073.1"/>
    </source>
</evidence>
<feature type="transmembrane region" description="Helical" evidence="2">
    <location>
        <begin position="188"/>
        <end position="213"/>
    </location>
</feature>
<name>A0A3R6FM00_9FIRM</name>
<comment type="caution">
    <text evidence="4">The sequence shown here is derived from an EMBL/GenBank/DDBJ whole genome shotgun (WGS) entry which is preliminary data.</text>
</comment>
<feature type="domain" description="GGDEF" evidence="3">
    <location>
        <begin position="403"/>
        <end position="533"/>
    </location>
</feature>
<proteinExistence type="predicted"/>
<feature type="transmembrane region" description="Helical" evidence="2">
    <location>
        <begin position="310"/>
        <end position="333"/>
    </location>
</feature>
<dbReference type="InterPro" id="IPR043128">
    <property type="entry name" value="Rev_trsase/Diguanyl_cyclase"/>
</dbReference>
<dbReference type="InterPro" id="IPR050469">
    <property type="entry name" value="Diguanylate_Cyclase"/>
</dbReference>
<organism evidence="4 5">
    <name type="scientific">Roseburia inulinivorans</name>
    <dbReference type="NCBI Taxonomy" id="360807"/>
    <lineage>
        <taxon>Bacteria</taxon>
        <taxon>Bacillati</taxon>
        <taxon>Bacillota</taxon>
        <taxon>Clostridia</taxon>
        <taxon>Lachnospirales</taxon>
        <taxon>Lachnospiraceae</taxon>
        <taxon>Roseburia</taxon>
    </lineage>
</organism>
<dbReference type="RefSeq" id="WP_118587642.1">
    <property type="nucleotide sequence ID" value="NZ_QRVS01000042.1"/>
</dbReference>
<evidence type="ECO:0000256" key="1">
    <source>
        <dbReference type="SAM" id="MobiDB-lite"/>
    </source>
</evidence>
<dbReference type="InterPro" id="IPR000160">
    <property type="entry name" value="GGDEF_dom"/>
</dbReference>
<evidence type="ECO:0000256" key="2">
    <source>
        <dbReference type="SAM" id="Phobius"/>
    </source>
</evidence>
<dbReference type="CDD" id="cd01949">
    <property type="entry name" value="GGDEF"/>
    <property type="match status" value="1"/>
</dbReference>
<dbReference type="InterPro" id="IPR029787">
    <property type="entry name" value="Nucleotide_cyclase"/>
</dbReference>
<dbReference type="PANTHER" id="PTHR45138">
    <property type="entry name" value="REGULATORY COMPONENTS OF SENSORY TRANSDUCTION SYSTEM"/>
    <property type="match status" value="1"/>
</dbReference>
<feature type="transmembrane region" description="Helical" evidence="2">
    <location>
        <begin position="339"/>
        <end position="362"/>
    </location>
</feature>
<dbReference type="PROSITE" id="PS50887">
    <property type="entry name" value="GGDEF"/>
    <property type="match status" value="1"/>
</dbReference>
<feature type="transmembrane region" description="Helical" evidence="2">
    <location>
        <begin position="279"/>
        <end position="298"/>
    </location>
</feature>
<accession>A0A3R6FM00</accession>
<feature type="region of interest" description="Disordered" evidence="1">
    <location>
        <begin position="502"/>
        <end position="533"/>
    </location>
</feature>
<dbReference type="Proteomes" id="UP000286271">
    <property type="component" value="Unassembled WGS sequence"/>
</dbReference>
<evidence type="ECO:0000259" key="3">
    <source>
        <dbReference type="PROSITE" id="PS50887"/>
    </source>
</evidence>
<feature type="transmembrane region" description="Helical" evidence="2">
    <location>
        <begin position="154"/>
        <end position="176"/>
    </location>
</feature>